<comment type="caution">
    <text evidence="3">The sequence shown here is derived from an EMBL/GenBank/DDBJ whole genome shotgun (WGS) entry which is preliminary data.</text>
</comment>
<dbReference type="PANTHER" id="PTHR13847">
    <property type="entry name" value="SARCOSINE DEHYDROGENASE-RELATED"/>
    <property type="match status" value="1"/>
</dbReference>
<dbReference type="InterPro" id="IPR006076">
    <property type="entry name" value="FAD-dep_OxRdtase"/>
</dbReference>
<evidence type="ECO:0000256" key="1">
    <source>
        <dbReference type="ARBA" id="ARBA00023002"/>
    </source>
</evidence>
<dbReference type="Proteomes" id="UP001595596">
    <property type="component" value="Unassembled WGS sequence"/>
</dbReference>
<dbReference type="RefSeq" id="WP_379028330.1">
    <property type="nucleotide sequence ID" value="NZ_JBHRXE010000011.1"/>
</dbReference>
<protein>
    <submittedName>
        <fullName evidence="3">FAD-dependent oxidoreductase</fullName>
    </submittedName>
</protein>
<name>A0ABV7S018_9RHOB</name>
<dbReference type="Pfam" id="PF01266">
    <property type="entry name" value="DAO"/>
    <property type="match status" value="1"/>
</dbReference>
<evidence type="ECO:0000313" key="3">
    <source>
        <dbReference type="EMBL" id="MFC3568825.1"/>
    </source>
</evidence>
<dbReference type="InterPro" id="IPR036188">
    <property type="entry name" value="FAD/NAD-bd_sf"/>
</dbReference>
<dbReference type="EMBL" id="JBHRXE010000011">
    <property type="protein sequence ID" value="MFC3568825.1"/>
    <property type="molecule type" value="Genomic_DNA"/>
</dbReference>
<evidence type="ECO:0000259" key="2">
    <source>
        <dbReference type="Pfam" id="PF01266"/>
    </source>
</evidence>
<dbReference type="Gene3D" id="3.30.9.10">
    <property type="entry name" value="D-Amino Acid Oxidase, subunit A, domain 2"/>
    <property type="match status" value="1"/>
</dbReference>
<dbReference type="SUPFAM" id="SSF51905">
    <property type="entry name" value="FAD/NAD(P)-binding domain"/>
    <property type="match status" value="1"/>
</dbReference>
<evidence type="ECO:0000313" key="4">
    <source>
        <dbReference type="Proteomes" id="UP001595596"/>
    </source>
</evidence>
<proteinExistence type="predicted"/>
<sequence>MGRHQAVRTPVFNGPAGWSVILPPVAPRARLDGSTGCDVAIVGGGFAGLSAARRLHQIDPGLDVAILDAARISEGGTGRNSGFMIDLPHELTSSDYAGSGDSHDRQLTRLNRHAIDFAAQAVAEYGIPEGWFQRSGKINAAASEAGLAANESYARHLHDLGEAHELLDARAMHEITGTGYYRGGLYTPGTAMIQPAGYVQGLAAGLERGGVRIYENSPVLTIETAPQGWRLATAQGALLAQRVIMANNGHLESFGFKRGRLMHIMLNACMTEELSPEAIRTLGGQECWGATPSDPMGTTVRRIGPAQGGNRIVIRQGGYYRPDMQTSAADLARLVDHMRQKFDARFPMLKGLRFAYCWSGHLCLSKNGVSVMRELEPGLFAACVDNGLGTTRSTLTGIGAAEMLCGRSSMITEFFTAEAEPGRLPPHPFDTIGANAYMRWKEWQSRLE</sequence>
<organism evidence="3 4">
    <name type="scientific">Paracoccus simplex</name>
    <dbReference type="NCBI Taxonomy" id="2086346"/>
    <lineage>
        <taxon>Bacteria</taxon>
        <taxon>Pseudomonadati</taxon>
        <taxon>Pseudomonadota</taxon>
        <taxon>Alphaproteobacteria</taxon>
        <taxon>Rhodobacterales</taxon>
        <taxon>Paracoccaceae</taxon>
        <taxon>Paracoccus</taxon>
    </lineage>
</organism>
<accession>A0ABV7S018</accession>
<gene>
    <name evidence="3" type="ORF">ACFOMP_05115</name>
</gene>
<feature type="domain" description="FAD dependent oxidoreductase" evidence="2">
    <location>
        <begin position="38"/>
        <end position="402"/>
    </location>
</feature>
<dbReference type="Gene3D" id="3.50.50.60">
    <property type="entry name" value="FAD/NAD(P)-binding domain"/>
    <property type="match status" value="1"/>
</dbReference>
<keyword evidence="1" id="KW-0560">Oxidoreductase</keyword>
<reference evidence="4" key="1">
    <citation type="journal article" date="2019" name="Int. J. Syst. Evol. Microbiol.">
        <title>The Global Catalogue of Microorganisms (GCM) 10K type strain sequencing project: providing services to taxonomists for standard genome sequencing and annotation.</title>
        <authorList>
            <consortium name="The Broad Institute Genomics Platform"/>
            <consortium name="The Broad Institute Genome Sequencing Center for Infectious Disease"/>
            <person name="Wu L."/>
            <person name="Ma J."/>
        </authorList>
    </citation>
    <scope>NUCLEOTIDE SEQUENCE [LARGE SCALE GENOMIC DNA]</scope>
    <source>
        <strain evidence="4">VKM B-3226</strain>
    </source>
</reference>
<keyword evidence="4" id="KW-1185">Reference proteome</keyword>
<dbReference type="PANTHER" id="PTHR13847:SF281">
    <property type="entry name" value="FAD DEPENDENT OXIDOREDUCTASE DOMAIN-CONTAINING PROTEIN"/>
    <property type="match status" value="1"/>
</dbReference>